<dbReference type="Proteomes" id="UP000298805">
    <property type="component" value="Chromosome"/>
</dbReference>
<feature type="signal peptide" evidence="1">
    <location>
        <begin position="1"/>
        <end position="15"/>
    </location>
</feature>
<sequence>MKKLLLTLLAVIAFAYDIKEFVTCKKVVDLTPQQITDTFTTKDKKVYAFAYFTNIKENRLIDFVWEKNVNGVWKIYADVQLPIYTGSRWRTYSTINIQPCFVGKWRVSIVDNDQVVDSKEFNITDENTSE</sequence>
<dbReference type="Proteomes" id="UP000272781">
    <property type="component" value="Unassembled WGS sequence"/>
</dbReference>
<accession>A0AAJ4RCE8</accession>
<dbReference type="AlphaFoldDB" id="A0AAJ4RCE8"/>
<evidence type="ECO:0000313" key="6">
    <source>
        <dbReference type="Proteomes" id="UP000298805"/>
    </source>
</evidence>
<dbReference type="EMBL" id="CP027432">
    <property type="protein sequence ID" value="QCI28018.1"/>
    <property type="molecule type" value="Genomic_DNA"/>
</dbReference>
<protein>
    <submittedName>
        <fullName evidence="3">DUF2914 domain-containing protein</fullName>
    </submittedName>
    <submittedName>
        <fullName evidence="4">DUF2914 family protein</fullName>
    </submittedName>
</protein>
<feature type="domain" description="DUF2914" evidence="2">
    <location>
        <begin position="63"/>
        <end position="123"/>
    </location>
</feature>
<evidence type="ECO:0000313" key="3">
    <source>
        <dbReference type="EMBL" id="QCI28018.1"/>
    </source>
</evidence>
<keyword evidence="6" id="KW-1185">Reference proteome</keyword>
<reference evidence="3" key="3">
    <citation type="submission" date="2019-06" db="EMBL/GenBank/DDBJ databases">
        <title>A comparative analysis of the Nautiliaceae.</title>
        <authorList>
            <person name="Grosche A."/>
            <person name="Smedile F."/>
            <person name="Vetriani C."/>
        </authorList>
    </citation>
    <scope>NUCLEOTIDE SEQUENCE</scope>
    <source>
        <strain evidence="3">TB6</strain>
    </source>
</reference>
<feature type="chain" id="PRO_5042528636" evidence="1">
    <location>
        <begin position="16"/>
        <end position="130"/>
    </location>
</feature>
<dbReference type="InterPro" id="IPR022606">
    <property type="entry name" value="DUF2914"/>
</dbReference>
<evidence type="ECO:0000313" key="4">
    <source>
        <dbReference type="EMBL" id="ROR39794.1"/>
    </source>
</evidence>
<dbReference type="Pfam" id="PF11141">
    <property type="entry name" value="DUF2914"/>
    <property type="match status" value="1"/>
</dbReference>
<reference evidence="6" key="1">
    <citation type="submission" date="2018-03" db="EMBL/GenBank/DDBJ databases">
        <title>A comparative analysis of the Nautiliaceae.</title>
        <authorList>
            <person name="Grosche A."/>
            <person name="Smedile F."/>
            <person name="Vetriani C."/>
        </authorList>
    </citation>
    <scope>NUCLEOTIDE SEQUENCE [LARGE SCALE GENOMIC DNA]</scope>
    <source>
        <strain evidence="6">TB6</strain>
    </source>
</reference>
<evidence type="ECO:0000313" key="5">
    <source>
        <dbReference type="Proteomes" id="UP000272781"/>
    </source>
</evidence>
<evidence type="ECO:0000256" key="1">
    <source>
        <dbReference type="SAM" id="SignalP"/>
    </source>
</evidence>
<evidence type="ECO:0000259" key="2">
    <source>
        <dbReference type="Pfam" id="PF11141"/>
    </source>
</evidence>
<organism evidence="4 5">
    <name type="scientific">Caminibacter pacificus</name>
    <dbReference type="NCBI Taxonomy" id="1424653"/>
    <lineage>
        <taxon>Bacteria</taxon>
        <taxon>Pseudomonadati</taxon>
        <taxon>Campylobacterota</taxon>
        <taxon>Epsilonproteobacteria</taxon>
        <taxon>Nautiliales</taxon>
        <taxon>Nautiliaceae</taxon>
        <taxon>Caminibacter</taxon>
    </lineage>
</organism>
<dbReference type="RefSeq" id="WP_123352188.1">
    <property type="nucleotide sequence ID" value="NZ_CP027432.2"/>
</dbReference>
<gene>
    <name evidence="3" type="ORF">C6V80_03275</name>
    <name evidence="4" type="ORF">EDC58_0769</name>
</gene>
<reference evidence="4 5" key="2">
    <citation type="submission" date="2018-11" db="EMBL/GenBank/DDBJ databases">
        <title>Genomic Encyclopedia of Type Strains, Phase IV (KMG-IV): sequencing the most valuable type-strain genomes for metagenomic binning, comparative biology and taxonomic classification.</title>
        <authorList>
            <person name="Goeker M."/>
        </authorList>
    </citation>
    <scope>NUCLEOTIDE SEQUENCE [LARGE SCALE GENOMIC DNA]</scope>
    <source>
        <strain evidence="4 5">DSM 27783</strain>
    </source>
</reference>
<proteinExistence type="predicted"/>
<keyword evidence="1" id="KW-0732">Signal</keyword>
<dbReference type="EMBL" id="RJVK01000002">
    <property type="protein sequence ID" value="ROR39794.1"/>
    <property type="molecule type" value="Genomic_DNA"/>
</dbReference>
<name>A0AAJ4RCE8_9BACT</name>